<dbReference type="CDD" id="cd06263">
    <property type="entry name" value="MAM"/>
    <property type="match status" value="1"/>
</dbReference>
<evidence type="ECO:0000256" key="2">
    <source>
        <dbReference type="ARBA" id="ARBA00022723"/>
    </source>
</evidence>
<feature type="domain" description="MAM" evidence="9">
    <location>
        <begin position="200"/>
        <end position="440"/>
    </location>
</feature>
<comment type="cofactor">
    <cofactor evidence="6 7">
        <name>Zn(2+)</name>
        <dbReference type="ChEBI" id="CHEBI:29105"/>
    </cofactor>
    <text evidence="6 7">Binds 1 zinc ion per subunit.</text>
</comment>
<evidence type="ECO:0000256" key="4">
    <source>
        <dbReference type="ARBA" id="ARBA00022833"/>
    </source>
</evidence>
<proteinExistence type="predicted"/>
<dbReference type="InterPro" id="IPR024079">
    <property type="entry name" value="MetalloPept_cat_dom_sf"/>
</dbReference>
<dbReference type="EC" id="3.4.24.-" evidence="7"/>
<dbReference type="Gene3D" id="2.60.120.200">
    <property type="match status" value="2"/>
</dbReference>
<feature type="active site" evidence="6">
    <location>
        <position position="83"/>
    </location>
</feature>
<dbReference type="GO" id="GO:0016020">
    <property type="term" value="C:membrane"/>
    <property type="evidence" value="ECO:0007669"/>
    <property type="project" value="InterPro"/>
</dbReference>
<evidence type="ECO:0000259" key="9">
    <source>
        <dbReference type="PROSITE" id="PS50060"/>
    </source>
</evidence>
<accession>A0A0L8H576</accession>
<feature type="binding site" evidence="6">
    <location>
        <position position="92"/>
    </location>
    <ligand>
        <name>Zn(2+)</name>
        <dbReference type="ChEBI" id="CHEBI:29105"/>
        <note>catalytic</note>
    </ligand>
</feature>
<keyword evidence="4 6" id="KW-0862">Zinc</keyword>
<evidence type="ECO:0000256" key="1">
    <source>
        <dbReference type="ARBA" id="ARBA00022670"/>
    </source>
</evidence>
<dbReference type="PRINTS" id="PR00480">
    <property type="entry name" value="ASTACIN"/>
</dbReference>
<dbReference type="OrthoDB" id="291007at2759"/>
<evidence type="ECO:0000256" key="3">
    <source>
        <dbReference type="ARBA" id="ARBA00022801"/>
    </source>
</evidence>
<dbReference type="InterPro" id="IPR000998">
    <property type="entry name" value="MAM_dom"/>
</dbReference>
<dbReference type="PROSITE" id="PS51864">
    <property type="entry name" value="ASTACIN"/>
    <property type="match status" value="1"/>
</dbReference>
<name>A0A0L8H576_OCTBM</name>
<keyword evidence="5 6" id="KW-0482">Metalloprotease</keyword>
<evidence type="ECO:0000313" key="11">
    <source>
        <dbReference type="EMBL" id="KOF84352.1"/>
    </source>
</evidence>
<dbReference type="PROSITE" id="PS50060">
    <property type="entry name" value="MAM_2"/>
    <property type="match status" value="1"/>
</dbReference>
<dbReference type="SMART" id="SM00235">
    <property type="entry name" value="ZnMc"/>
    <property type="match status" value="1"/>
</dbReference>
<dbReference type="PANTHER" id="PTHR10127">
    <property type="entry name" value="DISCOIDIN, CUB, EGF, LAMININ , AND ZINC METALLOPROTEASE DOMAIN CONTAINING"/>
    <property type="match status" value="1"/>
</dbReference>
<keyword evidence="1 6" id="KW-0645">Protease</keyword>
<dbReference type="SUPFAM" id="SSF49899">
    <property type="entry name" value="Concanavalin A-like lectins/glucanases"/>
    <property type="match status" value="1"/>
</dbReference>
<evidence type="ECO:0000259" key="10">
    <source>
        <dbReference type="PROSITE" id="PS51864"/>
    </source>
</evidence>
<dbReference type="Pfam" id="PF01400">
    <property type="entry name" value="Astacin"/>
    <property type="match status" value="1"/>
</dbReference>
<protein>
    <recommendedName>
        <fullName evidence="7">Metalloendopeptidase</fullName>
        <ecNumber evidence="7">3.4.24.-</ecNumber>
    </recommendedName>
</protein>
<dbReference type="GO" id="GO:0004222">
    <property type="term" value="F:metalloendopeptidase activity"/>
    <property type="evidence" value="ECO:0007669"/>
    <property type="project" value="UniProtKB-UniRule"/>
</dbReference>
<keyword evidence="3 6" id="KW-0378">Hydrolase</keyword>
<feature type="binding site" evidence="6">
    <location>
        <position position="82"/>
    </location>
    <ligand>
        <name>Zn(2+)</name>
        <dbReference type="ChEBI" id="CHEBI:29105"/>
        <note>catalytic</note>
    </ligand>
</feature>
<dbReference type="Gene3D" id="3.40.390.10">
    <property type="entry name" value="Collagenase (Catalytic Domain)"/>
    <property type="match status" value="1"/>
</dbReference>
<dbReference type="SUPFAM" id="SSF55486">
    <property type="entry name" value="Metalloproteases ('zincins'), catalytic domain"/>
    <property type="match status" value="1"/>
</dbReference>
<dbReference type="AlphaFoldDB" id="A0A0L8H576"/>
<evidence type="ECO:0000256" key="6">
    <source>
        <dbReference type="PROSITE-ProRule" id="PRU01211"/>
    </source>
</evidence>
<feature type="region of interest" description="Disordered" evidence="8">
    <location>
        <begin position="1"/>
        <end position="52"/>
    </location>
</feature>
<dbReference type="Pfam" id="PF00629">
    <property type="entry name" value="MAM"/>
    <property type="match status" value="1"/>
</dbReference>
<dbReference type="CDD" id="cd04280">
    <property type="entry name" value="ZnMc_astacin_like"/>
    <property type="match status" value="1"/>
</dbReference>
<evidence type="ECO:0000256" key="5">
    <source>
        <dbReference type="ARBA" id="ARBA00023049"/>
    </source>
</evidence>
<dbReference type="GO" id="GO:0008270">
    <property type="term" value="F:zinc ion binding"/>
    <property type="evidence" value="ECO:0007669"/>
    <property type="project" value="UniProtKB-UniRule"/>
</dbReference>
<dbReference type="GO" id="GO:0006508">
    <property type="term" value="P:proteolysis"/>
    <property type="evidence" value="ECO:0007669"/>
    <property type="project" value="UniProtKB-KW"/>
</dbReference>
<evidence type="ECO:0000256" key="8">
    <source>
        <dbReference type="SAM" id="MobiDB-lite"/>
    </source>
</evidence>
<evidence type="ECO:0000256" key="7">
    <source>
        <dbReference type="RuleBase" id="RU361183"/>
    </source>
</evidence>
<dbReference type="EMBL" id="KQ419184">
    <property type="protein sequence ID" value="KOF84352.1"/>
    <property type="molecule type" value="Genomic_DNA"/>
</dbReference>
<dbReference type="InterPro" id="IPR001506">
    <property type="entry name" value="Peptidase_M12A"/>
</dbReference>
<feature type="compositionally biased region" description="Acidic residues" evidence="8">
    <location>
        <begin position="17"/>
        <end position="50"/>
    </location>
</feature>
<dbReference type="InterPro" id="IPR034035">
    <property type="entry name" value="Astacin-like_dom"/>
</dbReference>
<organism evidence="11">
    <name type="scientific">Octopus bimaculoides</name>
    <name type="common">California two-spotted octopus</name>
    <dbReference type="NCBI Taxonomy" id="37653"/>
    <lineage>
        <taxon>Eukaryota</taxon>
        <taxon>Metazoa</taxon>
        <taxon>Spiralia</taxon>
        <taxon>Lophotrochozoa</taxon>
        <taxon>Mollusca</taxon>
        <taxon>Cephalopoda</taxon>
        <taxon>Coleoidea</taxon>
        <taxon>Octopodiformes</taxon>
        <taxon>Octopoda</taxon>
        <taxon>Incirrata</taxon>
        <taxon>Octopodidae</taxon>
        <taxon>Octopus</taxon>
    </lineage>
</organism>
<dbReference type="PANTHER" id="PTHR10127:SF780">
    <property type="entry name" value="METALLOENDOPEPTIDASE"/>
    <property type="match status" value="1"/>
</dbReference>
<dbReference type="InterPro" id="IPR013320">
    <property type="entry name" value="ConA-like_dom_sf"/>
</dbReference>
<comment type="caution">
    <text evidence="6">Lacks conserved residue(s) required for the propagation of feature annotation.</text>
</comment>
<gene>
    <name evidence="11" type="ORF">OCBIM_22022197mg</name>
</gene>
<feature type="domain" description="Peptidase M12A" evidence="10">
    <location>
        <begin position="66"/>
        <end position="185"/>
    </location>
</feature>
<feature type="binding site" evidence="6">
    <location>
        <position position="86"/>
    </location>
    <ligand>
        <name>Zn(2+)</name>
        <dbReference type="ChEBI" id="CHEBI:29105"/>
        <note>catalytic</note>
    </ligand>
</feature>
<dbReference type="SMART" id="SM00137">
    <property type="entry name" value="MAM"/>
    <property type="match status" value="1"/>
</dbReference>
<reference evidence="11" key="1">
    <citation type="submission" date="2015-07" db="EMBL/GenBank/DDBJ databases">
        <title>MeaNS - Measles Nucleotide Surveillance Program.</title>
        <authorList>
            <person name="Tran T."/>
            <person name="Druce J."/>
        </authorList>
    </citation>
    <scope>NUCLEOTIDE SEQUENCE</scope>
    <source>
        <strain evidence="11">UCB-OBI-ISO-001</strain>
        <tissue evidence="11">Gonad</tissue>
    </source>
</reference>
<keyword evidence="2 6" id="KW-0479">Metal-binding</keyword>
<sequence>MKPVQSVLPEPKWQVDVIDDEEDDDDDVDDDEDEEEREQWEAHDDDDGDGDNVICHSPVGFKDKSQGVSLGFGCRDMGTVVHETLHNLGFYHEQSRPDRDLYIKLNMTNVQKGHEKNFLKMYPPLIDTQNLPYDYNSIMHYGPHAFAIDRAIPTIIPLKKNVVIGQRSGMSQLDIIQLQRLYKCPERQYIPIQDGHTVSPNCTFDGGLCGWQNVTMDPSIKNNTWLRQNAETLSLHTGPLMDHTIGAVDVWHITLRFEWDGYVTLVQVTAVIFSIAAYLQRSWSFVIAFVRIRVMGREETREKEVAEEKWHKSCQLLGAEEAIELVTEKNSYYLFTEASSNYHSVAKIRTPKVTPGKHCLQFWYHMYGKDMGTLKVNIVTDGQKAINIVKISGNKGNVWLQSKTGFTATENTQVEFESITGEHYRSDMAIDDVIVQDGTC</sequence>
<dbReference type="InterPro" id="IPR006026">
    <property type="entry name" value="Peptidase_Metallo"/>
</dbReference>